<dbReference type="Pfam" id="PF00731">
    <property type="entry name" value="AIRC"/>
    <property type="match status" value="1"/>
</dbReference>
<dbReference type="PANTHER" id="PTHR23046:SF2">
    <property type="entry name" value="PHOSPHORIBOSYLAMINOIMIDAZOLE CARBOXYLASE"/>
    <property type="match status" value="1"/>
</dbReference>
<dbReference type="InterPro" id="IPR000031">
    <property type="entry name" value="PurE_dom"/>
</dbReference>
<dbReference type="GO" id="GO:0006189">
    <property type="term" value="P:'de novo' IMP biosynthetic process"/>
    <property type="evidence" value="ECO:0007669"/>
    <property type="project" value="InterPro"/>
</dbReference>
<reference evidence="4" key="1">
    <citation type="submission" date="2017-04" db="EMBL/GenBank/DDBJ databases">
        <authorList>
            <person name="Varghese N."/>
            <person name="Submissions S."/>
        </authorList>
    </citation>
    <scope>NUCLEOTIDE SEQUENCE [LARGE SCALE GENOMIC DNA]</scope>
    <source>
        <strain evidence="4">RKEM611</strain>
    </source>
</reference>
<evidence type="ECO:0000259" key="2">
    <source>
        <dbReference type="SMART" id="SM01001"/>
    </source>
</evidence>
<dbReference type="STRING" id="1513793.SAMN06296036_11081"/>
<dbReference type="PANTHER" id="PTHR23046">
    <property type="entry name" value="PHOSPHORIBOSYLAMINOIMIDAZOLE CARBOXYLASE CATALYTIC SUBUNIT"/>
    <property type="match status" value="1"/>
</dbReference>
<proteinExistence type="predicted"/>
<dbReference type="Proteomes" id="UP000192907">
    <property type="component" value="Unassembled WGS sequence"/>
</dbReference>
<dbReference type="RefSeq" id="WP_132320792.1">
    <property type="nucleotide sequence ID" value="NZ_FWZT01000010.1"/>
</dbReference>
<name>A0A1Y6C4D7_9BACT</name>
<evidence type="ECO:0000313" key="4">
    <source>
        <dbReference type="Proteomes" id="UP000192907"/>
    </source>
</evidence>
<evidence type="ECO:0000256" key="1">
    <source>
        <dbReference type="ARBA" id="ARBA00022755"/>
    </source>
</evidence>
<keyword evidence="1" id="KW-0658">Purine biosynthesis</keyword>
<dbReference type="Gene3D" id="3.40.50.1970">
    <property type="match status" value="1"/>
</dbReference>
<dbReference type="AlphaFoldDB" id="A0A1Y6C4D7"/>
<accession>A0A1Y6C4D7</accession>
<evidence type="ECO:0000313" key="3">
    <source>
        <dbReference type="EMBL" id="SMF33342.1"/>
    </source>
</evidence>
<gene>
    <name evidence="3" type="ORF">SAMN06296036_11081</name>
</gene>
<dbReference type="EMBL" id="FWZT01000010">
    <property type="protein sequence ID" value="SMF33342.1"/>
    <property type="molecule type" value="Genomic_DNA"/>
</dbReference>
<protein>
    <submittedName>
        <fullName evidence="3">5-(Carboxyamino)imidazole ribonucleotide mutase</fullName>
    </submittedName>
</protein>
<organism evidence="3 4">
    <name type="scientific">Pseudobacteriovorax antillogorgiicola</name>
    <dbReference type="NCBI Taxonomy" id="1513793"/>
    <lineage>
        <taxon>Bacteria</taxon>
        <taxon>Pseudomonadati</taxon>
        <taxon>Bdellovibrionota</taxon>
        <taxon>Oligoflexia</taxon>
        <taxon>Oligoflexales</taxon>
        <taxon>Pseudobacteriovoracaceae</taxon>
        <taxon>Pseudobacteriovorax</taxon>
    </lineage>
</organism>
<keyword evidence="4" id="KW-1185">Reference proteome</keyword>
<dbReference type="SUPFAM" id="SSF52255">
    <property type="entry name" value="N5-CAIR mutase (phosphoribosylaminoimidazole carboxylase, PurE)"/>
    <property type="match status" value="1"/>
</dbReference>
<dbReference type="SMART" id="SM01001">
    <property type="entry name" value="AIRC"/>
    <property type="match status" value="1"/>
</dbReference>
<dbReference type="OrthoDB" id="9791908at2"/>
<feature type="domain" description="PurE" evidence="2">
    <location>
        <begin position="2"/>
        <end position="146"/>
    </location>
</feature>
<dbReference type="InterPro" id="IPR024694">
    <property type="entry name" value="PurE_prokaryotes"/>
</dbReference>
<sequence>MTSVLVLVGSKSHLETLEDGLEIFKDLGVAFSVRIASAQGQFERLKDIAENHEQKGGSAIICVSENVASLGTVASAHTNLPVIAVSNLSDQSQVVLGLGSPVVTTGCSGQNGFCQAALFTAQVVGLRDPELLVKIKQYRQSQEARIEESDDLHRIDFKG</sequence>